<dbReference type="Proteomes" id="UP001190700">
    <property type="component" value="Unassembled WGS sequence"/>
</dbReference>
<proteinExistence type="predicted"/>
<accession>A0AAE0FX93</accession>
<sequence length="135" mass="14117">MRQDISHIRHPFRVPRVTASAWNVGAPAPQRGAAGAVASSSAAAESTTTTCGQQGPPAGSNPNNDNNTNNKNAAAACGGGDIRDKDACGMCYETEQFVYGSRCLLCNCRTVHGPGASHLVYARAAGFVWSHRLTQ</sequence>
<dbReference type="AlphaFoldDB" id="A0AAE0FX93"/>
<evidence type="ECO:0000256" key="1">
    <source>
        <dbReference type="SAM" id="MobiDB-lite"/>
    </source>
</evidence>
<evidence type="ECO:0000313" key="3">
    <source>
        <dbReference type="Proteomes" id="UP001190700"/>
    </source>
</evidence>
<dbReference type="EMBL" id="LGRX02012261">
    <property type="protein sequence ID" value="KAK3267674.1"/>
    <property type="molecule type" value="Genomic_DNA"/>
</dbReference>
<organism evidence="2 3">
    <name type="scientific">Cymbomonas tetramitiformis</name>
    <dbReference type="NCBI Taxonomy" id="36881"/>
    <lineage>
        <taxon>Eukaryota</taxon>
        <taxon>Viridiplantae</taxon>
        <taxon>Chlorophyta</taxon>
        <taxon>Pyramimonadophyceae</taxon>
        <taxon>Pyramimonadales</taxon>
        <taxon>Pyramimonadaceae</taxon>
        <taxon>Cymbomonas</taxon>
    </lineage>
</organism>
<gene>
    <name evidence="2" type="ORF">CYMTET_23786</name>
</gene>
<keyword evidence="3" id="KW-1185">Reference proteome</keyword>
<evidence type="ECO:0000313" key="2">
    <source>
        <dbReference type="EMBL" id="KAK3267674.1"/>
    </source>
</evidence>
<name>A0AAE0FX93_9CHLO</name>
<feature type="region of interest" description="Disordered" evidence="1">
    <location>
        <begin position="29"/>
        <end position="76"/>
    </location>
</feature>
<reference evidence="2 3" key="1">
    <citation type="journal article" date="2015" name="Genome Biol. Evol.">
        <title>Comparative Genomics of a Bacterivorous Green Alga Reveals Evolutionary Causalities and Consequences of Phago-Mixotrophic Mode of Nutrition.</title>
        <authorList>
            <person name="Burns J.A."/>
            <person name="Paasch A."/>
            <person name="Narechania A."/>
            <person name="Kim E."/>
        </authorList>
    </citation>
    <scope>NUCLEOTIDE SEQUENCE [LARGE SCALE GENOMIC DNA]</scope>
    <source>
        <strain evidence="2 3">PLY_AMNH</strain>
    </source>
</reference>
<protein>
    <submittedName>
        <fullName evidence="2">Uncharacterized protein</fullName>
    </submittedName>
</protein>
<comment type="caution">
    <text evidence="2">The sequence shown here is derived from an EMBL/GenBank/DDBJ whole genome shotgun (WGS) entry which is preliminary data.</text>
</comment>